<dbReference type="Proteomes" id="UP000183461">
    <property type="component" value="Unassembled WGS sequence"/>
</dbReference>
<feature type="transmembrane region" description="Helical" evidence="2">
    <location>
        <begin position="49"/>
        <end position="68"/>
    </location>
</feature>
<dbReference type="EMBL" id="FPIP01000002">
    <property type="protein sequence ID" value="SFW19711.1"/>
    <property type="molecule type" value="Genomic_DNA"/>
</dbReference>
<feature type="compositionally biased region" description="Polar residues" evidence="1">
    <location>
        <begin position="162"/>
        <end position="171"/>
    </location>
</feature>
<dbReference type="RefSeq" id="WP_072299358.1">
    <property type="nucleotide sequence ID" value="NZ_FPIP01000002.1"/>
</dbReference>
<feature type="transmembrane region" description="Helical" evidence="2">
    <location>
        <begin position="21"/>
        <end position="43"/>
    </location>
</feature>
<keyword evidence="2" id="KW-1133">Transmembrane helix</keyword>
<feature type="compositionally biased region" description="Basic and acidic residues" evidence="1">
    <location>
        <begin position="151"/>
        <end position="161"/>
    </location>
</feature>
<protein>
    <submittedName>
        <fullName evidence="3">Uncharacterized protein</fullName>
    </submittedName>
</protein>
<evidence type="ECO:0000256" key="1">
    <source>
        <dbReference type="SAM" id="MobiDB-lite"/>
    </source>
</evidence>
<evidence type="ECO:0000313" key="4">
    <source>
        <dbReference type="Proteomes" id="UP000183461"/>
    </source>
</evidence>
<evidence type="ECO:0000256" key="2">
    <source>
        <dbReference type="SAM" id="Phobius"/>
    </source>
</evidence>
<keyword evidence="2" id="KW-0812">Transmembrane</keyword>
<accession>A0A1K1M9C6</accession>
<proteinExistence type="predicted"/>
<feature type="region of interest" description="Disordered" evidence="1">
    <location>
        <begin position="151"/>
        <end position="171"/>
    </location>
</feature>
<dbReference type="AlphaFoldDB" id="A0A1K1M9C6"/>
<feature type="transmembrane region" description="Helical" evidence="2">
    <location>
        <begin position="98"/>
        <end position="116"/>
    </location>
</feature>
<evidence type="ECO:0000313" key="3">
    <source>
        <dbReference type="EMBL" id="SFW19711.1"/>
    </source>
</evidence>
<feature type="transmembrane region" description="Helical" evidence="2">
    <location>
        <begin position="75"/>
        <end position="92"/>
    </location>
</feature>
<organism evidence="3 4">
    <name type="scientific">Ruminococcus flavefaciens</name>
    <dbReference type="NCBI Taxonomy" id="1265"/>
    <lineage>
        <taxon>Bacteria</taxon>
        <taxon>Bacillati</taxon>
        <taxon>Bacillota</taxon>
        <taxon>Clostridia</taxon>
        <taxon>Eubacteriales</taxon>
        <taxon>Oscillospiraceae</taxon>
        <taxon>Ruminococcus</taxon>
    </lineage>
</organism>
<reference evidence="3 4" key="1">
    <citation type="submission" date="2016-11" db="EMBL/GenBank/DDBJ databases">
        <authorList>
            <person name="Jaros S."/>
            <person name="Januszkiewicz K."/>
            <person name="Wedrychowicz H."/>
        </authorList>
    </citation>
    <scope>NUCLEOTIDE SEQUENCE [LARGE SCALE GENOMIC DNA]</scope>
    <source>
        <strain evidence="3 4">YL228</strain>
    </source>
</reference>
<name>A0A1K1M9C6_RUMFL</name>
<sequence length="171" mass="19489">MDFEEEYKQNRTQMKKIKKEDTMILIVFAANVAMSLWMLVAFVLTFNKAALLTAVLGLAASAVGFLSAYRKDSGLAIAAGVLLFAEISALFFSDGISLLGILEIGVFGWFAARNFMNIKKYRWLEQQDGFPQFEPKLKEYDMDRVQRDIKDPYARKMEERQSNSSVSMEEL</sequence>
<gene>
    <name evidence="3" type="ORF">SAMN02910280_0971</name>
</gene>
<keyword evidence="2" id="KW-0472">Membrane</keyword>